<dbReference type="AlphaFoldDB" id="A0A239PF41"/>
<evidence type="ECO:0000256" key="1">
    <source>
        <dbReference type="SAM" id="SignalP"/>
    </source>
</evidence>
<feature type="chain" id="PRO_5038706234" description="Mce-associated membrane protein" evidence="1">
    <location>
        <begin position="28"/>
        <end position="190"/>
    </location>
</feature>
<dbReference type="OrthoDB" id="3621142at2"/>
<evidence type="ECO:0000313" key="2">
    <source>
        <dbReference type="EMBL" id="SNT65716.1"/>
    </source>
</evidence>
<evidence type="ECO:0000313" key="3">
    <source>
        <dbReference type="Proteomes" id="UP000198362"/>
    </source>
</evidence>
<feature type="signal peptide" evidence="1">
    <location>
        <begin position="1"/>
        <end position="27"/>
    </location>
</feature>
<accession>A0A239PF41</accession>
<name>A0A239PF41_9ACTN</name>
<evidence type="ECO:0008006" key="4">
    <source>
        <dbReference type="Google" id="ProtNLM"/>
    </source>
</evidence>
<dbReference type="PROSITE" id="PS51257">
    <property type="entry name" value="PROKAR_LIPOPROTEIN"/>
    <property type="match status" value="1"/>
</dbReference>
<dbReference type="RefSeq" id="WP_144022948.1">
    <property type="nucleotide sequence ID" value="NZ_FZPH01000025.1"/>
</dbReference>
<proteinExistence type="predicted"/>
<keyword evidence="1" id="KW-0732">Signal</keyword>
<organism evidence="2 3">
    <name type="scientific">Asanoa hainanensis</name>
    <dbReference type="NCBI Taxonomy" id="560556"/>
    <lineage>
        <taxon>Bacteria</taxon>
        <taxon>Bacillati</taxon>
        <taxon>Actinomycetota</taxon>
        <taxon>Actinomycetes</taxon>
        <taxon>Micromonosporales</taxon>
        <taxon>Micromonosporaceae</taxon>
        <taxon>Asanoa</taxon>
    </lineage>
</organism>
<reference evidence="2 3" key="1">
    <citation type="submission" date="2017-06" db="EMBL/GenBank/DDBJ databases">
        <authorList>
            <person name="Kim H.J."/>
            <person name="Triplett B.A."/>
        </authorList>
    </citation>
    <scope>NUCLEOTIDE SEQUENCE [LARGE SCALE GENOMIC DNA]</scope>
    <source>
        <strain evidence="2 3">CGMCC 4.5593</strain>
    </source>
</reference>
<sequence length="190" mass="20234">MRRRTDRARLLLVASACGVLITGAACSDEAATPGLAGSPTVVAPSATEDPAQAQARTDVMAVYSFYRTAYQAAASKADFKSKELPKYAAEPLLGQLVNSFAQMREAGVVSRGESIWDPTVVDVDLDASPAIVTIEDCRDTTAVVTVSAKTGKPMPAPSNQAKKYVVVSKAKSVNNRWYIFESTGDRSRPC</sequence>
<keyword evidence="3" id="KW-1185">Reference proteome</keyword>
<gene>
    <name evidence="2" type="ORF">SAMN05421812_12559</name>
</gene>
<dbReference type="Proteomes" id="UP000198362">
    <property type="component" value="Unassembled WGS sequence"/>
</dbReference>
<dbReference type="EMBL" id="FZPH01000025">
    <property type="protein sequence ID" value="SNT65716.1"/>
    <property type="molecule type" value="Genomic_DNA"/>
</dbReference>
<protein>
    <recommendedName>
        <fullName evidence="4">Mce-associated membrane protein</fullName>
    </recommendedName>
</protein>